<comment type="caution">
    <text evidence="1">The sequence shown here is derived from an EMBL/GenBank/DDBJ whole genome shotgun (WGS) entry which is preliminary data.</text>
</comment>
<proteinExistence type="predicted"/>
<dbReference type="Proteomes" id="UP000028523">
    <property type="component" value="Unassembled WGS sequence"/>
</dbReference>
<evidence type="ECO:0000313" key="1">
    <source>
        <dbReference type="EMBL" id="KFB07209.1"/>
    </source>
</evidence>
<name>A0A084U2M3_MALIO</name>
<dbReference type="AlphaFoldDB" id="A0A084U2M3"/>
<dbReference type="GeneID" id="96867124"/>
<gene>
    <name evidence="1" type="ORF">P271_33</name>
</gene>
<reference evidence="1 2" key="1">
    <citation type="journal article" date="2014" name="PLoS ONE">
        <title>Reduction of Hydrogen Peroxide Accumulation and Toxicity by a Catalase from Mycoplasma iowae.</title>
        <authorList>
            <person name="Pritchard R.E."/>
            <person name="Prassinos A.J."/>
            <person name="Osborne J.D."/>
            <person name="Raviv Z."/>
            <person name="Balish M.F."/>
        </authorList>
    </citation>
    <scope>NUCLEOTIDE SEQUENCE [LARGE SCALE GENOMIC DNA]</scope>
    <source>
        <strain evidence="1 2">DK-CPA</strain>
    </source>
</reference>
<dbReference type="EMBL" id="AWQU01000089">
    <property type="protein sequence ID" value="KFB07209.1"/>
    <property type="molecule type" value="Genomic_DNA"/>
</dbReference>
<organism evidence="1 2">
    <name type="scientific">Malacoplasma iowae DK-CPA</name>
    <dbReference type="NCBI Taxonomy" id="1394179"/>
    <lineage>
        <taxon>Bacteria</taxon>
        <taxon>Bacillati</taxon>
        <taxon>Mycoplasmatota</taxon>
        <taxon>Mycoplasmoidales</taxon>
        <taxon>Mycoplasmoidaceae</taxon>
        <taxon>Malacoplasma</taxon>
    </lineage>
</organism>
<sequence length="238" mass="29535">MTLFTEPFVRDIKNVNKYNEYVQKVKDKFNLKTIEKKYFNPKKFIQIREFDFYLAYSFSLIKQWINQNEIYTDKYIRTLEKIIKKLHLNKHLNSLEKEYIIHFRSIMFAKKRNLKKLIVDFPLERDIDIEKKFFIFKKIHVLNEENAYYNFDNCSFLKLSNNNKKENIVNNTSIYLTDRRMVIHDNLNFFSFRYDEIDSYKIGILYFEFNYKNNKYFVKTENKYEFFISYERANKLYN</sequence>
<accession>A0A084U2M3</accession>
<protein>
    <submittedName>
        <fullName evidence="1">Uncharacterized protein</fullName>
    </submittedName>
</protein>
<dbReference type="RefSeq" id="WP_004024745.1">
    <property type="nucleotide sequence ID" value="NZ_AWQU01000089.1"/>
</dbReference>
<evidence type="ECO:0000313" key="2">
    <source>
        <dbReference type="Proteomes" id="UP000028523"/>
    </source>
</evidence>
<keyword evidence="2" id="KW-1185">Reference proteome</keyword>